<reference evidence="7" key="1">
    <citation type="submission" date="2016-06" db="EMBL/GenBank/DDBJ databases">
        <authorList>
            <person name="Varghese N."/>
            <person name="Submissions Spin"/>
        </authorList>
    </citation>
    <scope>NUCLEOTIDE SEQUENCE [LARGE SCALE GENOMIC DNA]</scope>
    <source>
        <strain evidence="7">DSM 44100</strain>
    </source>
</reference>
<protein>
    <submittedName>
        <fullName evidence="6">UDP:flavonoid glycosyltransferase YjiC, YdhE family</fullName>
    </submittedName>
</protein>
<dbReference type="InterPro" id="IPR050426">
    <property type="entry name" value="Glycosyltransferase_28"/>
</dbReference>
<dbReference type="InterPro" id="IPR002213">
    <property type="entry name" value="UDP_glucos_trans"/>
</dbReference>
<gene>
    <name evidence="6" type="ORF">GA0070216_11316</name>
</gene>
<dbReference type="RefSeq" id="WP_342670785.1">
    <property type="nucleotide sequence ID" value="NZ_FMCU01000013.1"/>
</dbReference>
<keyword evidence="3 6" id="KW-0808">Transferase</keyword>
<evidence type="ECO:0000256" key="1">
    <source>
        <dbReference type="ARBA" id="ARBA00006962"/>
    </source>
</evidence>
<keyword evidence="7" id="KW-1185">Reference proteome</keyword>
<dbReference type="Proteomes" id="UP000198797">
    <property type="component" value="Unassembled WGS sequence"/>
</dbReference>
<evidence type="ECO:0000313" key="7">
    <source>
        <dbReference type="Proteomes" id="UP000198797"/>
    </source>
</evidence>
<organism evidence="6 7">
    <name type="scientific">Micromonospora matsumotoense</name>
    <dbReference type="NCBI Taxonomy" id="121616"/>
    <lineage>
        <taxon>Bacteria</taxon>
        <taxon>Bacillati</taxon>
        <taxon>Actinomycetota</taxon>
        <taxon>Actinomycetes</taxon>
        <taxon>Micromonosporales</taxon>
        <taxon>Micromonosporaceae</taxon>
        <taxon>Micromonospora</taxon>
    </lineage>
</organism>
<dbReference type="CDD" id="cd03784">
    <property type="entry name" value="GT1_Gtf-like"/>
    <property type="match status" value="1"/>
</dbReference>
<feature type="domain" description="Erythromycin biosynthesis protein CIII-like C-terminal" evidence="4">
    <location>
        <begin position="247"/>
        <end position="385"/>
    </location>
</feature>
<keyword evidence="2" id="KW-0328">Glycosyltransferase</keyword>
<dbReference type="GO" id="GO:0008194">
    <property type="term" value="F:UDP-glycosyltransferase activity"/>
    <property type="evidence" value="ECO:0007669"/>
    <property type="project" value="InterPro"/>
</dbReference>
<evidence type="ECO:0000256" key="2">
    <source>
        <dbReference type="ARBA" id="ARBA00022676"/>
    </source>
</evidence>
<dbReference type="STRING" id="121616.GA0070216_11316"/>
<sequence>MRVLFVAAAGPHVPWIVPLSWAFQLAGHEVRVAVRPQGVDAVKATGLVTVSVGDEAVIQQAQSRHGGLAYKGTPRNITGNWFARPELLDKELRVGMARRLLAAAEATAEDTVALARSWRPDLVVYDTVASAGLVAAAAVGVPAIGHTAGYTLDFDYRGEPELWEAYKGLFDRFGLEAIFPEILVDPCPPSLRDPYRIPWAGMRLVSYNGPVVAEPWLVPSGGRPRVCLTSGITTTVLDPLTGRIARAVQKMGAELVIAVERADRAGVAESLPDIRVVESFPLSVLLPTCDAVIHHGGLGTGMHTAANGVPQVTLPQSTSQDFWANKVEQFGLGVSIADPEAADELTLQQALETVLTRPEYRQRALALQREVATTPSPASVVNLLEDCAAGADIRTSPLVASA</sequence>
<comment type="similarity">
    <text evidence="1">Belongs to the glycosyltransferase 28 family.</text>
</comment>
<dbReference type="Pfam" id="PF21036">
    <property type="entry name" value="EryCIII-like_N"/>
    <property type="match status" value="1"/>
</dbReference>
<dbReference type="InterPro" id="IPR010610">
    <property type="entry name" value="EryCIII-like_C"/>
</dbReference>
<accession>A0A1C5A2L3</accession>
<dbReference type="GO" id="GO:0016758">
    <property type="term" value="F:hexosyltransferase activity"/>
    <property type="evidence" value="ECO:0007669"/>
    <property type="project" value="UniProtKB-ARBA"/>
</dbReference>
<name>A0A1C5A2L3_9ACTN</name>
<evidence type="ECO:0000256" key="3">
    <source>
        <dbReference type="ARBA" id="ARBA00022679"/>
    </source>
</evidence>
<dbReference type="SUPFAM" id="SSF53756">
    <property type="entry name" value="UDP-Glycosyltransferase/glycogen phosphorylase"/>
    <property type="match status" value="1"/>
</dbReference>
<feature type="domain" description="Erythromycin biosynthesis protein CIII-like N-terminal" evidence="5">
    <location>
        <begin position="21"/>
        <end position="231"/>
    </location>
</feature>
<dbReference type="PANTHER" id="PTHR48050:SF13">
    <property type="entry name" value="STEROL 3-BETA-GLUCOSYLTRANSFERASE UGT80A2"/>
    <property type="match status" value="1"/>
</dbReference>
<dbReference type="InterPro" id="IPR048284">
    <property type="entry name" value="EryCIII-like_N"/>
</dbReference>
<dbReference type="PANTHER" id="PTHR48050">
    <property type="entry name" value="STEROL 3-BETA-GLUCOSYLTRANSFERASE"/>
    <property type="match status" value="1"/>
</dbReference>
<evidence type="ECO:0000259" key="4">
    <source>
        <dbReference type="Pfam" id="PF06722"/>
    </source>
</evidence>
<evidence type="ECO:0000259" key="5">
    <source>
        <dbReference type="Pfam" id="PF21036"/>
    </source>
</evidence>
<dbReference type="Pfam" id="PF06722">
    <property type="entry name" value="EryCIII-like_C"/>
    <property type="match status" value="1"/>
</dbReference>
<proteinExistence type="inferred from homology"/>
<dbReference type="EMBL" id="FMCU01000013">
    <property type="protein sequence ID" value="SCF39331.1"/>
    <property type="molecule type" value="Genomic_DNA"/>
</dbReference>
<dbReference type="AlphaFoldDB" id="A0A1C5A2L3"/>
<dbReference type="Gene3D" id="3.40.50.2000">
    <property type="entry name" value="Glycogen Phosphorylase B"/>
    <property type="match status" value="2"/>
</dbReference>
<dbReference type="GO" id="GO:0017000">
    <property type="term" value="P:antibiotic biosynthetic process"/>
    <property type="evidence" value="ECO:0007669"/>
    <property type="project" value="UniProtKB-ARBA"/>
</dbReference>
<evidence type="ECO:0000313" key="6">
    <source>
        <dbReference type="EMBL" id="SCF39331.1"/>
    </source>
</evidence>